<keyword evidence="3" id="KW-1185">Reference proteome</keyword>
<organism evidence="2 3">
    <name type="scientific">Metapseudomonas boanensis</name>
    <dbReference type="NCBI Taxonomy" id="2822138"/>
    <lineage>
        <taxon>Bacteria</taxon>
        <taxon>Pseudomonadati</taxon>
        <taxon>Pseudomonadota</taxon>
        <taxon>Gammaproteobacteria</taxon>
        <taxon>Pseudomonadales</taxon>
        <taxon>Pseudomonadaceae</taxon>
        <taxon>Metapseudomonas</taxon>
    </lineage>
</organism>
<proteinExistence type="predicted"/>
<dbReference type="SUPFAM" id="SSF55174">
    <property type="entry name" value="Alpha-L RNA-binding motif"/>
    <property type="match status" value="1"/>
</dbReference>
<dbReference type="PANTHER" id="PTHR47683:SF2">
    <property type="entry name" value="RNA-BINDING S4 DOMAIN-CONTAINING PROTEIN"/>
    <property type="match status" value="1"/>
</dbReference>
<sequence>MTDPIRLSKRVIELTGCSRREAELYIEGGWVTVDGVVVGQPQFKVADQTVNLLPGATPTPLEPMTLLLNQPAGLTFEAAQRLLTLASHWPEDRAEVRPLNSHFSRLTTALPLQSQASGLLVLTQDWRTLRKLNEDVAKLEQEYVVEVSGTLAENGLERLRRGIKVKGEELPPVKASWQNETNLRFPLKNPRPGLVAALCAAVNLQVVTMKRIRIGGVPMGKIPAGQWRYLAPGERF</sequence>
<dbReference type="InterPro" id="IPR036986">
    <property type="entry name" value="S4_RNA-bd_sf"/>
</dbReference>
<dbReference type="EMBL" id="JAGTIS010000006">
    <property type="protein sequence ID" value="MBT8767064.1"/>
    <property type="molecule type" value="Genomic_DNA"/>
</dbReference>
<comment type="caution">
    <text evidence="2">The sequence shown here is derived from an EMBL/GenBank/DDBJ whole genome shotgun (WGS) entry which is preliminary data.</text>
</comment>
<dbReference type="Gene3D" id="3.10.290.10">
    <property type="entry name" value="RNA-binding S4 domain"/>
    <property type="match status" value="1"/>
</dbReference>
<dbReference type="Gene3D" id="3.30.2350.10">
    <property type="entry name" value="Pseudouridine synthase"/>
    <property type="match status" value="1"/>
</dbReference>
<evidence type="ECO:0000313" key="2">
    <source>
        <dbReference type="EMBL" id="MBT8767064.1"/>
    </source>
</evidence>
<gene>
    <name evidence="2" type="ORF">J7302_13170</name>
</gene>
<dbReference type="RefSeq" id="WP_215375163.1">
    <property type="nucleotide sequence ID" value="NZ_JAGTIS010000006.1"/>
</dbReference>
<dbReference type="Proteomes" id="UP001519667">
    <property type="component" value="Unassembled WGS sequence"/>
</dbReference>
<keyword evidence="1" id="KW-0694">RNA-binding</keyword>
<dbReference type="PANTHER" id="PTHR47683">
    <property type="entry name" value="PSEUDOURIDINE SYNTHASE FAMILY PROTEIN-RELATED"/>
    <property type="match status" value="1"/>
</dbReference>
<dbReference type="InterPro" id="IPR020103">
    <property type="entry name" value="PsdUridine_synth_cat_dom_sf"/>
</dbReference>
<dbReference type="PROSITE" id="PS50889">
    <property type="entry name" value="S4"/>
    <property type="match status" value="1"/>
</dbReference>
<protein>
    <submittedName>
        <fullName evidence="2">rRNA pseudouridine synthase</fullName>
    </submittedName>
</protein>
<name>A0ABS5XH96_9GAMM</name>
<dbReference type="InterPro" id="IPR050343">
    <property type="entry name" value="RsuA_PseudoU_synthase"/>
</dbReference>
<dbReference type="CDD" id="cd02555">
    <property type="entry name" value="PSSA_1"/>
    <property type="match status" value="1"/>
</dbReference>
<accession>A0ABS5XH96</accession>
<dbReference type="CDD" id="cd00165">
    <property type="entry name" value="S4"/>
    <property type="match status" value="1"/>
</dbReference>
<evidence type="ECO:0000313" key="3">
    <source>
        <dbReference type="Proteomes" id="UP001519667"/>
    </source>
</evidence>
<evidence type="ECO:0000256" key="1">
    <source>
        <dbReference type="PROSITE-ProRule" id="PRU00182"/>
    </source>
</evidence>
<reference evidence="2 3" key="1">
    <citation type="submission" date="2021-04" db="EMBL/GenBank/DDBJ databases">
        <title>Pseudomonas boanensis sp. nov., a bacterium isolated from river water used for household purposes in Boane District, Mozambique.</title>
        <authorList>
            <person name="Nicklasson M."/>
            <person name="Martin-Rodriguez A.J."/>
            <person name="Thorell K."/>
            <person name="Neves L."/>
            <person name="Mussagy A."/>
            <person name="Rydberg H.A."/>
            <person name="Hernroth B."/>
            <person name="Svensson-Stadler L."/>
            <person name="Sjoling A."/>
        </authorList>
    </citation>
    <scope>NUCLEOTIDE SEQUENCE [LARGE SCALE GENOMIC DNA]</scope>
    <source>
        <strain evidence="2 3">DB1</strain>
    </source>
</reference>
<dbReference type="SUPFAM" id="SSF55120">
    <property type="entry name" value="Pseudouridine synthase"/>
    <property type="match status" value="1"/>
</dbReference>